<accession>A0A132A1J3</accession>
<dbReference type="EMBL" id="JXLN01009968">
    <property type="protein sequence ID" value="KPM04804.1"/>
    <property type="molecule type" value="Genomic_DNA"/>
</dbReference>
<sequence length="193" mass="22342">MQPIRFIKSSCNDNHRKQNVCDRGDFDAKNVYEKIVECNNIAEVDQIPMRSKISDQINTVCPDCKLVIETSIERHNLTISHQICSNSFSKLDDNGLQATISSQKHLGYHLLRKEGWNGRTGLGLNEQGRRYPIKAKIKSNRNGIGFETDSNLKQSKTIKSEEVFDKKMIQKRKNHQKKIEIEFRRSFYEDGII</sequence>
<reference evidence="1 2" key="1">
    <citation type="journal article" date="2015" name="Parasit. Vectors">
        <title>Draft genome of the scabies mite.</title>
        <authorList>
            <person name="Rider S.D.Jr."/>
            <person name="Morgan M.S."/>
            <person name="Arlian L.G."/>
        </authorList>
    </citation>
    <scope>NUCLEOTIDE SEQUENCE [LARGE SCALE GENOMIC DNA]</scope>
    <source>
        <strain evidence="1">Arlian Lab</strain>
    </source>
</reference>
<dbReference type="InterPro" id="IPR039146">
    <property type="entry name" value="GPANK1"/>
</dbReference>
<name>A0A132A1J3_SARSC</name>
<dbReference type="Pfam" id="PF01585">
    <property type="entry name" value="G-patch"/>
    <property type="match status" value="1"/>
</dbReference>
<dbReference type="AlphaFoldDB" id="A0A132A1J3"/>
<evidence type="ECO:0000313" key="2">
    <source>
        <dbReference type="Proteomes" id="UP000616769"/>
    </source>
</evidence>
<dbReference type="InterPro" id="IPR000467">
    <property type="entry name" value="G_patch_dom"/>
</dbReference>
<dbReference type="PROSITE" id="PS50174">
    <property type="entry name" value="G_PATCH"/>
    <property type="match status" value="1"/>
</dbReference>
<comment type="caution">
    <text evidence="1">The sequence shown here is derived from an EMBL/GenBank/DDBJ whole genome shotgun (WGS) entry which is preliminary data.</text>
</comment>
<dbReference type="PANTHER" id="PTHR20923:SF1">
    <property type="entry name" value="G PATCH DOMAIN AND ANKYRIN REPEAT-CONTAINING PROTEIN 1"/>
    <property type="match status" value="1"/>
</dbReference>
<gene>
    <name evidence="1" type="ORF">QR98_0032580</name>
</gene>
<proteinExistence type="predicted"/>
<dbReference type="SMART" id="SM00443">
    <property type="entry name" value="G_patch"/>
    <property type="match status" value="1"/>
</dbReference>
<protein>
    <submittedName>
        <fullName evidence="1">G patch domain-containing protein-like protein</fullName>
    </submittedName>
</protein>
<dbReference type="PANTHER" id="PTHR20923">
    <property type="entry name" value="BAT4 PROTEIN-RELATED"/>
    <property type="match status" value="1"/>
</dbReference>
<evidence type="ECO:0000313" key="1">
    <source>
        <dbReference type="EMBL" id="KPM04804.1"/>
    </source>
</evidence>
<dbReference type="VEuPathDB" id="VectorBase:SSCA009917"/>
<organism evidence="1 2">
    <name type="scientific">Sarcoptes scabiei</name>
    <name type="common">Itch mite</name>
    <name type="synonym">Acarus scabiei</name>
    <dbReference type="NCBI Taxonomy" id="52283"/>
    <lineage>
        <taxon>Eukaryota</taxon>
        <taxon>Metazoa</taxon>
        <taxon>Ecdysozoa</taxon>
        <taxon>Arthropoda</taxon>
        <taxon>Chelicerata</taxon>
        <taxon>Arachnida</taxon>
        <taxon>Acari</taxon>
        <taxon>Acariformes</taxon>
        <taxon>Sarcoptiformes</taxon>
        <taxon>Astigmata</taxon>
        <taxon>Psoroptidia</taxon>
        <taxon>Sarcoptoidea</taxon>
        <taxon>Sarcoptidae</taxon>
        <taxon>Sarcoptinae</taxon>
        <taxon>Sarcoptes</taxon>
    </lineage>
</organism>
<dbReference type="Proteomes" id="UP000616769">
    <property type="component" value="Unassembled WGS sequence"/>
</dbReference>
<dbReference type="GO" id="GO:0003676">
    <property type="term" value="F:nucleic acid binding"/>
    <property type="evidence" value="ECO:0007669"/>
    <property type="project" value="InterPro"/>
</dbReference>
<dbReference type="OrthoDB" id="20282at2759"/>